<accession>F1YL36</accession>
<name>F1YL36_9ACTN</name>
<sequence>MINELRRAGTDNTRIEVKSGGRGVGKSLLPTISAFSNTAGGGSVIIGLDEKSGFAPVDGFNARAVMDQLAELARPRGANEEPGLLSPRPRMTFERQELDGAAVVVVDVAELPAAEKPCFVTSQGKERGTFVRVGEGDHRLDTYEVFQLSTLTVPSAADREPVRGAAMDDLDNSVVSRTIQRMQTNRPRALAGADSQSEVLERIGVIDRDTGLPTLAGVLAMGRFPQQFFPQLMISFAAYPGRDKEAVVGDDRMVDRAVLEGAIPDMVDDAVRAVVRNLRVRRVSRGVGAEDVPEIPIAAIREAIVNAVMHRDYSDLARGDQVRVELYPDRLEVHSPGVLWGGQTIESIHRGSSRSRNQVLARLLTDVPFTDRDETVGENAGYGIPRMQGEMTRNGLPSPRFRTTWASFVTELDRFGLMNPETRDWLDGLGGGRRTDMQDHALAVLHHLDSVTVDELRRQLAVDTTVAQTALDQLSASGLVQGDHGVYRLEVSENRSDLTPAEKRVIDALGTGETMSAREISVATGASVSALRPVLRALINAGRIEPTAPPTSRNRAYRLSE</sequence>
<organism evidence="3 4">
    <name type="scientific">Gordonia neofelifaecis NRRL B-59395</name>
    <dbReference type="NCBI Taxonomy" id="644548"/>
    <lineage>
        <taxon>Bacteria</taxon>
        <taxon>Bacillati</taxon>
        <taxon>Actinomycetota</taxon>
        <taxon>Actinomycetes</taxon>
        <taxon>Mycobacteriales</taxon>
        <taxon>Gordoniaceae</taxon>
        <taxon>Gordonia</taxon>
    </lineage>
</organism>
<feature type="region of interest" description="Disordered" evidence="1">
    <location>
        <begin position="376"/>
        <end position="396"/>
    </location>
</feature>
<reference evidence="3 4" key="1">
    <citation type="journal article" date="2011" name="J. Bacteriol.">
        <title>Draft Genome Sequence of Gordonia neofelifaecis NRRL B-59395, a Cholesterol-Degrading Actinomycete.</title>
        <authorList>
            <person name="Ge F."/>
            <person name="Li W."/>
            <person name="Chen G."/>
            <person name="Liu Y."/>
            <person name="Zhang G."/>
            <person name="Yong B."/>
            <person name="Wang Q."/>
            <person name="Wang N."/>
            <person name="Huang Z."/>
            <person name="Li W."/>
            <person name="Wang J."/>
            <person name="Wu C."/>
            <person name="Xie Q."/>
            <person name="Liu G."/>
        </authorList>
    </citation>
    <scope>NUCLEOTIDE SEQUENCE [LARGE SCALE GENOMIC DNA]</scope>
    <source>
        <strain evidence="3 4">NRRL B-59395</strain>
    </source>
</reference>
<dbReference type="PANTHER" id="PTHR30595">
    <property type="entry name" value="GLPR-RELATED TRANSCRIPTIONAL REPRESSOR"/>
    <property type="match status" value="1"/>
</dbReference>
<evidence type="ECO:0000313" key="4">
    <source>
        <dbReference type="Proteomes" id="UP000035065"/>
    </source>
</evidence>
<dbReference type="Proteomes" id="UP000035065">
    <property type="component" value="Unassembled WGS sequence"/>
</dbReference>
<dbReference type="EMBL" id="AEUD01000011">
    <property type="protein sequence ID" value="EGD54496.1"/>
    <property type="molecule type" value="Genomic_DNA"/>
</dbReference>
<evidence type="ECO:0000259" key="2">
    <source>
        <dbReference type="Pfam" id="PF04326"/>
    </source>
</evidence>
<dbReference type="InterPro" id="IPR038461">
    <property type="entry name" value="Schlafen_AlbA_2_dom_sf"/>
</dbReference>
<dbReference type="InterPro" id="IPR038475">
    <property type="entry name" value="RecG_C_sf"/>
</dbReference>
<evidence type="ECO:0000313" key="3">
    <source>
        <dbReference type="EMBL" id="EGD54496.1"/>
    </source>
</evidence>
<evidence type="ECO:0000256" key="1">
    <source>
        <dbReference type="SAM" id="MobiDB-lite"/>
    </source>
</evidence>
<proteinExistence type="predicted"/>
<dbReference type="Gene3D" id="3.30.565.60">
    <property type="match status" value="1"/>
</dbReference>
<feature type="domain" description="Schlafen AlbA-2" evidence="2">
    <location>
        <begin position="12"/>
        <end position="140"/>
    </location>
</feature>
<dbReference type="Pfam" id="PF04326">
    <property type="entry name" value="SLFN_AlbA_2"/>
    <property type="match status" value="1"/>
</dbReference>
<dbReference type="Pfam" id="PF13749">
    <property type="entry name" value="HATPase_c_4"/>
    <property type="match status" value="1"/>
</dbReference>
<dbReference type="Gene3D" id="3.30.950.30">
    <property type="entry name" value="Schlafen, AAA domain"/>
    <property type="match status" value="1"/>
</dbReference>
<dbReference type="SUPFAM" id="SSF46785">
    <property type="entry name" value="Winged helix' DNA-binding domain"/>
    <property type="match status" value="1"/>
</dbReference>
<dbReference type="eggNOG" id="COG2865">
    <property type="taxonomic scope" value="Bacteria"/>
</dbReference>
<comment type="caution">
    <text evidence="3">The sequence shown here is derived from an EMBL/GenBank/DDBJ whole genome shotgun (WGS) entry which is preliminary data.</text>
</comment>
<dbReference type="InterPro" id="IPR007421">
    <property type="entry name" value="Schlafen_AlbA_2_dom"/>
</dbReference>
<dbReference type="InterPro" id="IPR036390">
    <property type="entry name" value="WH_DNA-bd_sf"/>
</dbReference>
<dbReference type="InterPro" id="IPR036388">
    <property type="entry name" value="WH-like_DNA-bd_sf"/>
</dbReference>
<dbReference type="AlphaFoldDB" id="F1YL36"/>
<gene>
    <name evidence="3" type="ORF">SCNU_12968</name>
</gene>
<dbReference type="Gene3D" id="1.10.10.10">
    <property type="entry name" value="Winged helix-like DNA-binding domain superfamily/Winged helix DNA-binding domain"/>
    <property type="match status" value="1"/>
</dbReference>
<protein>
    <submittedName>
        <fullName evidence="3">Transcriptional regulator</fullName>
    </submittedName>
</protein>
<dbReference type="STRING" id="644548.SCNU_12968"/>
<keyword evidence="4" id="KW-1185">Reference proteome</keyword>
<dbReference type="PANTHER" id="PTHR30595:SF6">
    <property type="entry name" value="SCHLAFEN ALBA-2 DOMAIN-CONTAINING PROTEIN"/>
    <property type="match status" value="1"/>
</dbReference>